<dbReference type="EMBL" id="CP014327">
    <property type="protein sequence ID" value="AML51405.1"/>
    <property type="molecule type" value="Genomic_DNA"/>
</dbReference>
<proteinExistence type="predicted"/>
<reference evidence="1 2" key="1">
    <citation type="submission" date="2016-02" db="EMBL/GenBank/DDBJ databases">
        <title>Complete genome sequence of Halocynthiibacter arcticus PAMC 20958t from arctic marine sediment.</title>
        <authorList>
            <person name="Lee Y.M."/>
            <person name="Baek K."/>
            <person name="Lee H.K."/>
            <person name="Shin S.C."/>
        </authorList>
    </citation>
    <scope>NUCLEOTIDE SEQUENCE [LARGE SCALE GENOMIC DNA]</scope>
    <source>
        <strain evidence="1">PAMC 20958</strain>
    </source>
</reference>
<gene>
    <name evidence="1" type="ORF">RC74_09190</name>
</gene>
<organism evidence="1 2">
    <name type="scientific">Falsihalocynthiibacter arcticus</name>
    <dbReference type="NCBI Taxonomy" id="1579316"/>
    <lineage>
        <taxon>Bacteria</taxon>
        <taxon>Pseudomonadati</taxon>
        <taxon>Pseudomonadota</taxon>
        <taxon>Alphaproteobacteria</taxon>
        <taxon>Rhodobacterales</taxon>
        <taxon>Roseobacteraceae</taxon>
        <taxon>Falsihalocynthiibacter</taxon>
    </lineage>
</organism>
<dbReference type="Proteomes" id="UP000070371">
    <property type="component" value="Chromosome"/>
</dbReference>
<name>A0A126V0D1_9RHOB</name>
<dbReference type="KEGG" id="hat:RC74_09190"/>
<keyword evidence="2" id="KW-1185">Reference proteome</keyword>
<sequence>MHLFAFHSLTGMNFKRKSPALCPIFSLHSPSFWKWNGPTMFEGSRQRDEYLPKVISEEL</sequence>
<evidence type="ECO:0000313" key="1">
    <source>
        <dbReference type="EMBL" id="AML51405.1"/>
    </source>
</evidence>
<evidence type="ECO:0000313" key="2">
    <source>
        <dbReference type="Proteomes" id="UP000070371"/>
    </source>
</evidence>
<accession>A0A126V0D1</accession>
<dbReference type="AlphaFoldDB" id="A0A126V0D1"/>
<protein>
    <submittedName>
        <fullName evidence="1">Uncharacterized protein</fullName>
    </submittedName>
</protein>